<dbReference type="PANTHER" id="PTHR45953">
    <property type="entry name" value="IDURONATE 2-SULFATASE"/>
    <property type="match status" value="1"/>
</dbReference>
<dbReference type="AlphaFoldDB" id="A0A8H4ITQ6"/>
<dbReference type="PANTHER" id="PTHR45953:SF1">
    <property type="entry name" value="IDURONATE 2-SULFATASE"/>
    <property type="match status" value="1"/>
</dbReference>
<dbReference type="OrthoDB" id="103349at2759"/>
<dbReference type="InterPro" id="IPR000917">
    <property type="entry name" value="Sulfatase_N"/>
</dbReference>
<keyword evidence="1" id="KW-0479">Metal-binding</keyword>
<sequence>MRLPSSKEALWLLAALIGSARSQPPATTDGPTIDHPYTQPAKPNGLPIEKPNFILFMPDQLRYDSLGVFGNELVNTPNIDAFAKEATRFTNTYTQASVCSQSRCSMFTGQYPHVNGHRTLENLLKPWEPNLFKSMKENGYHVAYLSPRGDFYAENATELSVNEYGFLTSQTLPGFSSPPYQEDKNDILNRVFYKGVRNATQALDYDETMVRGALKWLERPPQDKPWVLFLPLLFPHCPFTVEEPYFSMYDRQEMPLPIGRDEMTGYQPRFIDTIHQAYGLGRATPELWREVKATYYGMISRLDEQFGRIVNATKVQGLWNSTITMFFTDHGEFLGDYGLIEKWPSGLNEQLTHEPLIVGGAGLPQGKVYEEMAEMVDLVPTMLHFATIGENYMHFGKSLVDAIHAAGRDEILPHKSYAYTEGGFLLNEEPLLEQGPFPYDIKAALQHNDTALVGKSVSIRDKEWTYVYRLYEPDELYFRKNDAYELYNVAASPEYQHVRAKMRETVLKWMMETSDVIPWYKDQRAPEVELPSPYEQYLGRGDGEL</sequence>
<feature type="region of interest" description="Disordered" evidence="3">
    <location>
        <begin position="21"/>
        <end position="42"/>
    </location>
</feature>
<dbReference type="Gene3D" id="3.40.720.10">
    <property type="entry name" value="Alkaline Phosphatase, subunit A"/>
    <property type="match status" value="1"/>
</dbReference>
<evidence type="ECO:0000256" key="1">
    <source>
        <dbReference type="ARBA" id="ARBA00022723"/>
    </source>
</evidence>
<comment type="caution">
    <text evidence="6">The sequence shown here is derived from an EMBL/GenBank/DDBJ whole genome shotgun (WGS) entry which is preliminary data.</text>
</comment>
<evidence type="ECO:0000256" key="2">
    <source>
        <dbReference type="ARBA" id="ARBA00022801"/>
    </source>
</evidence>
<keyword evidence="2" id="KW-0378">Hydrolase</keyword>
<accession>A0A8H4ITQ6</accession>
<dbReference type="InterPro" id="IPR017850">
    <property type="entry name" value="Alkaline_phosphatase_core_sf"/>
</dbReference>
<evidence type="ECO:0000256" key="4">
    <source>
        <dbReference type="SAM" id="SignalP"/>
    </source>
</evidence>
<dbReference type="GO" id="GO:0046872">
    <property type="term" value="F:metal ion binding"/>
    <property type="evidence" value="ECO:0007669"/>
    <property type="project" value="UniProtKB-KW"/>
</dbReference>
<feature type="chain" id="PRO_5034323894" evidence="4">
    <location>
        <begin position="23"/>
        <end position="545"/>
    </location>
</feature>
<feature type="signal peptide" evidence="4">
    <location>
        <begin position="1"/>
        <end position="22"/>
    </location>
</feature>
<dbReference type="SUPFAM" id="SSF53649">
    <property type="entry name" value="Alkaline phosphatase-like"/>
    <property type="match status" value="1"/>
</dbReference>
<dbReference type="Proteomes" id="UP000572817">
    <property type="component" value="Unassembled WGS sequence"/>
</dbReference>
<feature type="compositionally biased region" description="Polar residues" evidence="3">
    <location>
        <begin position="21"/>
        <end position="30"/>
    </location>
</feature>
<evidence type="ECO:0000259" key="5">
    <source>
        <dbReference type="Pfam" id="PF00884"/>
    </source>
</evidence>
<dbReference type="GO" id="GO:0005737">
    <property type="term" value="C:cytoplasm"/>
    <property type="evidence" value="ECO:0007669"/>
    <property type="project" value="TreeGrafter"/>
</dbReference>
<dbReference type="GO" id="GO:0004423">
    <property type="term" value="F:iduronate-2-sulfatase activity"/>
    <property type="evidence" value="ECO:0007669"/>
    <property type="project" value="TreeGrafter"/>
</dbReference>
<gene>
    <name evidence="6" type="ORF">GTA08_BOTSDO05513</name>
</gene>
<name>A0A8H4ITQ6_9PEZI</name>
<proteinExistence type="predicted"/>
<keyword evidence="7" id="KW-1185">Reference proteome</keyword>
<organism evidence="6 7">
    <name type="scientific">Botryosphaeria dothidea</name>
    <dbReference type="NCBI Taxonomy" id="55169"/>
    <lineage>
        <taxon>Eukaryota</taxon>
        <taxon>Fungi</taxon>
        <taxon>Dikarya</taxon>
        <taxon>Ascomycota</taxon>
        <taxon>Pezizomycotina</taxon>
        <taxon>Dothideomycetes</taxon>
        <taxon>Dothideomycetes incertae sedis</taxon>
        <taxon>Botryosphaeriales</taxon>
        <taxon>Botryosphaeriaceae</taxon>
        <taxon>Botryosphaeria</taxon>
    </lineage>
</organism>
<dbReference type="EMBL" id="WWBZ02000033">
    <property type="protein sequence ID" value="KAF4307006.1"/>
    <property type="molecule type" value="Genomic_DNA"/>
</dbReference>
<dbReference type="Pfam" id="PF00884">
    <property type="entry name" value="Sulfatase"/>
    <property type="match status" value="1"/>
</dbReference>
<feature type="domain" description="Sulfatase N-terminal" evidence="5">
    <location>
        <begin position="51"/>
        <end position="386"/>
    </location>
</feature>
<keyword evidence="4" id="KW-0732">Signal</keyword>
<reference evidence="6" key="1">
    <citation type="submission" date="2020-04" db="EMBL/GenBank/DDBJ databases">
        <title>Genome Assembly and Annotation of Botryosphaeria dothidea sdau 11-99, a Latent Pathogen of Apple Fruit Ring Rot in China.</title>
        <authorList>
            <person name="Yu C."/>
            <person name="Diao Y."/>
            <person name="Lu Q."/>
            <person name="Zhao J."/>
            <person name="Cui S."/>
            <person name="Peng C."/>
            <person name="He B."/>
            <person name="Liu H."/>
        </authorList>
    </citation>
    <scope>NUCLEOTIDE SEQUENCE [LARGE SCALE GENOMIC DNA]</scope>
    <source>
        <strain evidence="6">Sdau11-99</strain>
    </source>
</reference>
<dbReference type="CDD" id="cd16150">
    <property type="entry name" value="sulfatase_like"/>
    <property type="match status" value="1"/>
</dbReference>
<evidence type="ECO:0000313" key="7">
    <source>
        <dbReference type="Proteomes" id="UP000572817"/>
    </source>
</evidence>
<protein>
    <submittedName>
        <fullName evidence="6">Sulfatase</fullName>
    </submittedName>
</protein>
<evidence type="ECO:0000313" key="6">
    <source>
        <dbReference type="EMBL" id="KAF4307006.1"/>
    </source>
</evidence>
<evidence type="ECO:0000256" key="3">
    <source>
        <dbReference type="SAM" id="MobiDB-lite"/>
    </source>
</evidence>